<dbReference type="Pfam" id="PF13407">
    <property type="entry name" value="Peripla_BP_4"/>
    <property type="match status" value="1"/>
</dbReference>
<accession>A0A1H7G069</accession>
<protein>
    <submittedName>
        <fullName evidence="3">Ribose transport system substrate-binding protein</fullName>
    </submittedName>
</protein>
<dbReference type="RefSeq" id="WP_074789007.1">
    <property type="nucleotide sequence ID" value="NZ_FNZX01000004.1"/>
</dbReference>
<sequence length="314" mass="35378">MRRNRFFIGMFLVLILLIIVEFYVYANSSIFEGEDERISFVVTGDNLDDWETLKSGAETAALDNKCQVTFLNSPVSAGVEGEIELINRQIYEGAEYVYVASGYYNELYDYIKEQGLKSKVRFVKNGSCGEDKYSIIADDYSMGKDYGKYIIDSGFTGSLYVMYSSDSVNNLNFIKGLEEAVDGSDVYLKREYVTMDDSSLINHIYNIYKSGLYSGMILLDANVLDCAMSLGVDQKSGFAIYGVDDRQAAVYYLDSGSIQALACKDDYTMGYLAVKAVLNNGDKVSDEGVPLYYIINKEQIYSEEYEKILFPFVK</sequence>
<proteinExistence type="predicted"/>
<evidence type="ECO:0000313" key="4">
    <source>
        <dbReference type="Proteomes" id="UP000182321"/>
    </source>
</evidence>
<keyword evidence="1" id="KW-1133">Transmembrane helix</keyword>
<feature type="transmembrane region" description="Helical" evidence="1">
    <location>
        <begin position="7"/>
        <end position="26"/>
    </location>
</feature>
<dbReference type="EMBL" id="FNZX01000004">
    <property type="protein sequence ID" value="SEK31733.1"/>
    <property type="molecule type" value="Genomic_DNA"/>
</dbReference>
<dbReference type="Gene3D" id="3.40.50.2300">
    <property type="match status" value="2"/>
</dbReference>
<gene>
    <name evidence="3" type="ORF">SAMN02910377_00568</name>
</gene>
<dbReference type="InterPro" id="IPR025997">
    <property type="entry name" value="SBP_2_dom"/>
</dbReference>
<evidence type="ECO:0000256" key="1">
    <source>
        <dbReference type="SAM" id="Phobius"/>
    </source>
</evidence>
<dbReference type="InterPro" id="IPR028082">
    <property type="entry name" value="Peripla_BP_I"/>
</dbReference>
<reference evidence="4" key="1">
    <citation type="submission" date="2016-10" db="EMBL/GenBank/DDBJ databases">
        <authorList>
            <person name="Varghese N."/>
        </authorList>
    </citation>
    <scope>NUCLEOTIDE SEQUENCE [LARGE SCALE GENOMIC DNA]</scope>
    <source>
        <strain evidence="4">ACV-9</strain>
    </source>
</reference>
<evidence type="ECO:0000313" key="3">
    <source>
        <dbReference type="EMBL" id="SEK31733.1"/>
    </source>
</evidence>
<organism evidence="3 4">
    <name type="scientific">Pseudobutyrivibrio ruminis</name>
    <dbReference type="NCBI Taxonomy" id="46206"/>
    <lineage>
        <taxon>Bacteria</taxon>
        <taxon>Bacillati</taxon>
        <taxon>Bacillota</taxon>
        <taxon>Clostridia</taxon>
        <taxon>Lachnospirales</taxon>
        <taxon>Lachnospiraceae</taxon>
        <taxon>Pseudobutyrivibrio</taxon>
    </lineage>
</organism>
<keyword evidence="4" id="KW-1185">Reference proteome</keyword>
<dbReference type="SUPFAM" id="SSF53822">
    <property type="entry name" value="Periplasmic binding protein-like I"/>
    <property type="match status" value="1"/>
</dbReference>
<feature type="domain" description="Periplasmic binding protein" evidence="2">
    <location>
        <begin position="40"/>
        <end position="279"/>
    </location>
</feature>
<evidence type="ECO:0000259" key="2">
    <source>
        <dbReference type="Pfam" id="PF13407"/>
    </source>
</evidence>
<name>A0A1H7G069_9FIRM</name>
<keyword evidence="1" id="KW-0472">Membrane</keyword>
<keyword evidence="1" id="KW-0812">Transmembrane</keyword>
<dbReference type="AlphaFoldDB" id="A0A1H7G069"/>
<dbReference type="Proteomes" id="UP000182321">
    <property type="component" value="Unassembled WGS sequence"/>
</dbReference>